<dbReference type="PANTHER" id="PTHR11071">
    <property type="entry name" value="PEPTIDYL-PROLYL CIS-TRANS ISOMERASE"/>
    <property type="match status" value="1"/>
</dbReference>
<dbReference type="AlphaFoldDB" id="M7T8Z1"/>
<dbReference type="GO" id="GO:0016018">
    <property type="term" value="F:cyclosporin A binding"/>
    <property type="evidence" value="ECO:0007669"/>
    <property type="project" value="TreeGrafter"/>
</dbReference>
<keyword evidence="15" id="KW-1185">Reference proteome</keyword>
<dbReference type="InterPro" id="IPR002130">
    <property type="entry name" value="Cyclophilin-type_PPIase_dom"/>
</dbReference>
<evidence type="ECO:0000313" key="14">
    <source>
        <dbReference type="EMBL" id="EMR66306.1"/>
    </source>
</evidence>
<evidence type="ECO:0000256" key="2">
    <source>
        <dbReference type="ARBA" id="ARBA00002388"/>
    </source>
</evidence>
<keyword evidence="7" id="KW-0677">Repeat</keyword>
<evidence type="ECO:0000256" key="9">
    <source>
        <dbReference type="ARBA" id="ARBA00023110"/>
    </source>
</evidence>
<feature type="repeat" description="TPR" evidence="11">
    <location>
        <begin position="317"/>
        <end position="350"/>
    </location>
</feature>
<dbReference type="InterPro" id="IPR019734">
    <property type="entry name" value="TPR_rpt"/>
</dbReference>
<evidence type="ECO:0000256" key="1">
    <source>
        <dbReference type="ARBA" id="ARBA00000971"/>
    </source>
</evidence>
<dbReference type="Gene3D" id="1.25.40.10">
    <property type="entry name" value="Tetratricopeptide repeat domain"/>
    <property type="match status" value="1"/>
</dbReference>
<dbReference type="InterPro" id="IPR029000">
    <property type="entry name" value="Cyclophilin-like_dom_sf"/>
</dbReference>
<comment type="catalytic activity">
    <reaction evidence="1">
        <text>[protein]-peptidylproline (omega=180) = [protein]-peptidylproline (omega=0)</text>
        <dbReference type="Rhea" id="RHEA:16237"/>
        <dbReference type="Rhea" id="RHEA-COMP:10747"/>
        <dbReference type="Rhea" id="RHEA-COMP:10748"/>
        <dbReference type="ChEBI" id="CHEBI:83833"/>
        <dbReference type="ChEBI" id="CHEBI:83834"/>
        <dbReference type="EC" id="5.2.1.8"/>
    </reaction>
</comment>
<dbReference type="eggNOG" id="KOG0546">
    <property type="taxonomic scope" value="Eukaryota"/>
</dbReference>
<accession>M7T8Z1</accession>
<name>M7T8Z1_EUTLA</name>
<reference evidence="15" key="1">
    <citation type="journal article" date="2013" name="Genome Announc.">
        <title>Draft genome sequence of the grapevine dieback fungus Eutypa lata UCR-EL1.</title>
        <authorList>
            <person name="Blanco-Ulate B."/>
            <person name="Rolshausen P.E."/>
            <person name="Cantu D."/>
        </authorList>
    </citation>
    <scope>NUCLEOTIDE SEQUENCE [LARGE SCALE GENOMIC DNA]</scope>
    <source>
        <strain evidence="15">UCR-EL1</strain>
    </source>
</reference>
<proteinExistence type="inferred from homology"/>
<dbReference type="EC" id="5.2.1.8" evidence="5"/>
<dbReference type="Gene3D" id="2.40.100.10">
    <property type="entry name" value="Cyclophilin-like"/>
    <property type="match status" value="1"/>
</dbReference>
<comment type="subcellular location">
    <subcellularLocation>
        <location evidence="3">Cytoplasm</location>
    </subcellularLocation>
</comment>
<dbReference type="InterPro" id="IPR020892">
    <property type="entry name" value="Cyclophilin-type_PPIase_CS"/>
</dbReference>
<dbReference type="PROSITE" id="PS50072">
    <property type="entry name" value="CSA_PPIASE_2"/>
    <property type="match status" value="1"/>
</dbReference>
<dbReference type="GO" id="GO:0051082">
    <property type="term" value="F:unfolded protein binding"/>
    <property type="evidence" value="ECO:0007669"/>
    <property type="project" value="UniProtKB-ARBA"/>
</dbReference>
<dbReference type="InterPro" id="IPR011990">
    <property type="entry name" value="TPR-like_helical_dom_sf"/>
</dbReference>
<evidence type="ECO:0000256" key="4">
    <source>
        <dbReference type="ARBA" id="ARBA00010898"/>
    </source>
</evidence>
<dbReference type="EMBL" id="KB706676">
    <property type="protein sequence ID" value="EMR66306.1"/>
    <property type="molecule type" value="Genomic_DNA"/>
</dbReference>
<dbReference type="PROSITE" id="PS00170">
    <property type="entry name" value="CSA_PPIASE_1"/>
    <property type="match status" value="1"/>
</dbReference>
<dbReference type="FunFam" id="2.40.100.10:FF:000009">
    <property type="entry name" value="Peptidyl-prolyl cis-trans isomerase D"/>
    <property type="match status" value="1"/>
</dbReference>
<feature type="compositionally biased region" description="Acidic residues" evidence="12">
    <location>
        <begin position="199"/>
        <end position="208"/>
    </location>
</feature>
<evidence type="ECO:0000313" key="15">
    <source>
        <dbReference type="Proteomes" id="UP000012174"/>
    </source>
</evidence>
<dbReference type="HOGENOM" id="CLU_012062_37_0_1"/>
<dbReference type="PRINTS" id="PR00153">
    <property type="entry name" value="CSAPPISMRASE"/>
</dbReference>
<keyword evidence="6" id="KW-0963">Cytoplasm</keyword>
<feature type="region of interest" description="Disordered" evidence="12">
    <location>
        <begin position="176"/>
        <end position="212"/>
    </location>
</feature>
<dbReference type="SUPFAM" id="SSF50891">
    <property type="entry name" value="Cyclophilin-like"/>
    <property type="match status" value="1"/>
</dbReference>
<dbReference type="GO" id="GO:0005737">
    <property type="term" value="C:cytoplasm"/>
    <property type="evidence" value="ECO:0007669"/>
    <property type="project" value="UniProtKB-SubCell"/>
</dbReference>
<dbReference type="KEGG" id="ela:UCREL1_6696"/>
<evidence type="ECO:0000256" key="8">
    <source>
        <dbReference type="ARBA" id="ARBA00022803"/>
    </source>
</evidence>
<protein>
    <recommendedName>
        <fullName evidence="5">peptidylprolyl isomerase</fullName>
        <ecNumber evidence="5">5.2.1.8</ecNumber>
    </recommendedName>
</protein>
<feature type="domain" description="PPIase cyclophilin-type" evidence="13">
    <location>
        <begin position="16"/>
        <end position="180"/>
    </location>
</feature>
<evidence type="ECO:0000256" key="6">
    <source>
        <dbReference type="ARBA" id="ARBA00022490"/>
    </source>
</evidence>
<keyword evidence="8 11" id="KW-0802">TPR repeat</keyword>
<comment type="similarity">
    <text evidence="4">Belongs to the cyclophilin-type PPIase family. PPIase D subfamily.</text>
</comment>
<dbReference type="CDD" id="cd01926">
    <property type="entry name" value="cyclophilin_ABH_like"/>
    <property type="match status" value="1"/>
</dbReference>
<evidence type="ECO:0000256" key="7">
    <source>
        <dbReference type="ARBA" id="ARBA00022737"/>
    </source>
</evidence>
<organism evidence="14 15">
    <name type="scientific">Eutypa lata (strain UCR-EL1)</name>
    <name type="common">Grapevine dieback disease fungus</name>
    <name type="synonym">Eutypa armeniacae</name>
    <dbReference type="NCBI Taxonomy" id="1287681"/>
    <lineage>
        <taxon>Eukaryota</taxon>
        <taxon>Fungi</taxon>
        <taxon>Dikarya</taxon>
        <taxon>Ascomycota</taxon>
        <taxon>Pezizomycotina</taxon>
        <taxon>Sordariomycetes</taxon>
        <taxon>Xylariomycetidae</taxon>
        <taxon>Xylariales</taxon>
        <taxon>Diatrypaceae</taxon>
        <taxon>Eutypa</taxon>
    </lineage>
</organism>
<dbReference type="FunFam" id="1.25.40.10:FF:000029">
    <property type="entry name" value="peptidyl-prolyl cis-trans isomerase D"/>
    <property type="match status" value="1"/>
</dbReference>
<dbReference type="PROSITE" id="PS50005">
    <property type="entry name" value="TPR"/>
    <property type="match status" value="1"/>
</dbReference>
<evidence type="ECO:0000259" key="13">
    <source>
        <dbReference type="PROSITE" id="PS50072"/>
    </source>
</evidence>
<comment type="function">
    <text evidence="2">PPIases accelerate the folding of proteins. It catalyzes the cis-trans isomerization of proline imidic peptide bonds in oligopeptides.</text>
</comment>
<keyword evidence="9" id="KW-0697">Rotamase</keyword>
<sequence>MASSDPTPKKQRSRVFFDITIGQKPAGRVTFELYDDVVPKTAENFRALCTGEKGVGKAGRPLHYKGSQFHRVIKQFMIQGGDFTAGDGTGGESIYGAKFEDENFDLKHDRPFLLSMANAGPGTNGSQFFVTTVPTPHLDGKHVVFGEVKSGKSIIRQIENLSTSGGDKPTKAAAIADSGEVTGDTAPPEAKQPDALGDPYEDFPEDQASDGTPLTATQTLEIAAACKDFGNKAFKAGDAAVALDKYQKGLRYLNEEVQVTEEEEKGGKVTKQGLDALRFSLNSNSALMNVKLEAWEDAERCAAAALLVQGVADADRAKALYRRGFALVRLRDEDEAVVALEQAKKLAPADAAITKELDAVKKAAAARAAKEKAAYKKFFS</sequence>
<evidence type="ECO:0000256" key="3">
    <source>
        <dbReference type="ARBA" id="ARBA00004496"/>
    </source>
</evidence>
<dbReference type="Pfam" id="PF00160">
    <property type="entry name" value="Pro_isomerase"/>
    <property type="match status" value="1"/>
</dbReference>
<dbReference type="GO" id="GO:0042026">
    <property type="term" value="P:protein refolding"/>
    <property type="evidence" value="ECO:0007669"/>
    <property type="project" value="UniProtKB-ARBA"/>
</dbReference>
<dbReference type="SMART" id="SM00028">
    <property type="entry name" value="TPR"/>
    <property type="match status" value="2"/>
</dbReference>
<dbReference type="GO" id="GO:0003755">
    <property type="term" value="F:peptidyl-prolyl cis-trans isomerase activity"/>
    <property type="evidence" value="ECO:0007669"/>
    <property type="project" value="UniProtKB-KW"/>
</dbReference>
<dbReference type="OrthoDB" id="193499at2759"/>
<evidence type="ECO:0000256" key="11">
    <source>
        <dbReference type="PROSITE-ProRule" id="PRU00339"/>
    </source>
</evidence>
<dbReference type="SUPFAM" id="SSF48452">
    <property type="entry name" value="TPR-like"/>
    <property type="match status" value="1"/>
</dbReference>
<evidence type="ECO:0000256" key="12">
    <source>
        <dbReference type="SAM" id="MobiDB-lite"/>
    </source>
</evidence>
<dbReference type="OMA" id="EMEQNCN"/>
<dbReference type="PANTHER" id="PTHR11071:SF561">
    <property type="entry name" value="PEPTIDYL-PROLYL CIS-TRANS ISOMERASE D-RELATED"/>
    <property type="match status" value="1"/>
</dbReference>
<dbReference type="Proteomes" id="UP000012174">
    <property type="component" value="Unassembled WGS sequence"/>
</dbReference>
<evidence type="ECO:0000256" key="5">
    <source>
        <dbReference type="ARBA" id="ARBA00013194"/>
    </source>
</evidence>
<gene>
    <name evidence="14" type="ORF">UCREL1_6696</name>
</gene>
<evidence type="ECO:0000256" key="10">
    <source>
        <dbReference type="ARBA" id="ARBA00023235"/>
    </source>
</evidence>
<dbReference type="STRING" id="1287681.M7T8Z1"/>
<keyword evidence="10 14" id="KW-0413">Isomerase</keyword>